<feature type="compositionally biased region" description="Polar residues" evidence="1">
    <location>
        <begin position="796"/>
        <end position="813"/>
    </location>
</feature>
<feature type="compositionally biased region" description="Basic residues" evidence="1">
    <location>
        <begin position="939"/>
        <end position="952"/>
    </location>
</feature>
<dbReference type="Proteomes" id="UP000007266">
    <property type="component" value="Linkage group 2"/>
</dbReference>
<dbReference type="KEGG" id="tca:103315202"/>
<reference evidence="2 3" key="2">
    <citation type="journal article" date="2010" name="Nucleic Acids Res.">
        <title>BeetleBase in 2010: revisions to provide comprehensive genomic information for Tribolium castaneum.</title>
        <authorList>
            <person name="Kim H.S."/>
            <person name="Murphy T."/>
            <person name="Xia J."/>
            <person name="Caragea D."/>
            <person name="Park Y."/>
            <person name="Beeman R.W."/>
            <person name="Lorenzen M.D."/>
            <person name="Butcher S."/>
            <person name="Manak J.R."/>
            <person name="Brown S.J."/>
        </authorList>
    </citation>
    <scope>GENOME REANNOTATION</scope>
    <source>
        <strain evidence="2 3">Georgia GA2</strain>
    </source>
</reference>
<sequence length="1060" mass="121166">MNFSNLLDHFKTTMTKILDLEQPIQEYEVKKVSSILKTFAKCDMNNSDIKMFLDSVLIYFVFLNKYAQQFEIRSNQKHLHVRLALEVFLFVVDTQQIYNIIINKFAKVIDTILESDPLNYNVKEYLRIYSDILDQLSSDVAQKLAAKHKKIHIWYEVVKKTGDIETQAIIVSALLKLFKFHDFTVILKDIFPEITQVSSTNEETMYQNIRMVLDKINGSGTNIFSINCSTIEVDSLRVEEFNKAAPGDIWLDFNLLEENISFFCSQCFFTSLTNLKPFLQTSWEVLSFNARDVLKVDFNYNKILKTLELSLKLRGSVFNVLCSPKFDTVCSVNISVSQYSERFNVLVEQVLPKFFPNVFSGDSPFLLSEKDSNSSITPDITLQSRSSSPVIHCFTMNRPKNSTSKEADLQNSLRECELESIVSIPDDDDDIMANEDGKRKNCICVKINDEETGGNKSKKRIGGMIETKTYASYEHRAQFNKSITPVSFTESLVRKRKKMSRRDSPSIEKMPSKEKKGRKISTSLSSPIVDVKSRVSKKGKRKPKLKDLIEVAREAHLEDILDTSEACSVSKVEDWLKSFDKCKASNGEIERETLEIPAFEEKIDLDPVEALSVSLSDISNKSIDDMQLVQEQISKSVDEIESPNRNKEVKIQEEKSTEIEKNLEEIQKSPVEITRINGAKIQEKSTVIKENIEEVTRITEAKEVDVSKQSLERNYESVIQEVEENLSKIFSEQDEAEIQTANQESEIHRTDDLLHILSSQKEKTPEIDKADSISSISSDGHNLKDSVFDKLKVLDPNNNNVNQSQEKYNISSSSDEEAIVEEKPKENVSDIKQDLNGTIRKRRLYSPGDLSYLKAQTNEEYLTSKSEVKPTPKPVRSRSKKPKTKNKKETAPKRRRRSSGTSTQKKPLITKEDIMKIKVVETDAISKMLDTLKQDLREQRKKSKAVKKKGKKAVQATSSSESMEPFGECLKMSRKRQSSSSHHTENEKKINIISNILIQPANSQNSPNPTVDKSNCYEQLVLFQGESFLKNLDIIEKSEPRLLQNEVFTKIFEKLQCSRI</sequence>
<accession>D6WA26</accession>
<feature type="compositionally biased region" description="Basic and acidic residues" evidence="1">
    <location>
        <begin position="501"/>
        <end position="514"/>
    </location>
</feature>
<feature type="region of interest" description="Disordered" evidence="1">
    <location>
        <begin position="794"/>
        <end position="838"/>
    </location>
</feature>
<evidence type="ECO:0000313" key="3">
    <source>
        <dbReference type="Proteomes" id="UP000007266"/>
    </source>
</evidence>
<proteinExistence type="predicted"/>
<dbReference type="EMBL" id="KQ971312">
    <property type="protein sequence ID" value="EEZ98072.2"/>
    <property type="molecule type" value="Genomic_DNA"/>
</dbReference>
<feature type="compositionally biased region" description="Basic residues" evidence="1">
    <location>
        <begin position="875"/>
        <end position="886"/>
    </location>
</feature>
<feature type="region of interest" description="Disordered" evidence="1">
    <location>
        <begin position="735"/>
        <end position="782"/>
    </location>
</feature>
<evidence type="ECO:0000313" key="2">
    <source>
        <dbReference type="EMBL" id="EEZ98072.2"/>
    </source>
</evidence>
<feature type="region of interest" description="Disordered" evidence="1">
    <location>
        <begin position="492"/>
        <end position="523"/>
    </location>
</feature>
<feature type="region of interest" description="Disordered" evidence="1">
    <location>
        <begin position="861"/>
        <end position="909"/>
    </location>
</feature>
<dbReference type="AlphaFoldDB" id="D6WA26"/>
<feature type="compositionally biased region" description="Basic and acidic residues" evidence="1">
    <location>
        <begin position="820"/>
        <end position="833"/>
    </location>
</feature>
<evidence type="ECO:0000256" key="1">
    <source>
        <dbReference type="SAM" id="MobiDB-lite"/>
    </source>
</evidence>
<dbReference type="OrthoDB" id="6356536at2759"/>
<protein>
    <submittedName>
        <fullName evidence="2">Uncharacterized protein</fullName>
    </submittedName>
</protein>
<feature type="region of interest" description="Disordered" evidence="1">
    <location>
        <begin position="937"/>
        <end position="960"/>
    </location>
</feature>
<gene>
    <name evidence="2" type="primary">AUGUSTUS-3.0.2_00479</name>
    <name evidence="2" type="ORF">TcasGA2_TC000479</name>
</gene>
<name>D6WA26_TRICA</name>
<feature type="compositionally biased region" description="Basic and acidic residues" evidence="1">
    <location>
        <begin position="745"/>
        <end position="771"/>
    </location>
</feature>
<reference evidence="2 3" key="1">
    <citation type="journal article" date="2008" name="Nature">
        <title>The genome of the model beetle and pest Tribolium castaneum.</title>
        <authorList>
            <consortium name="Tribolium Genome Sequencing Consortium"/>
            <person name="Richards S."/>
            <person name="Gibbs R.A."/>
            <person name="Weinstock G.M."/>
            <person name="Brown S.J."/>
            <person name="Denell R."/>
            <person name="Beeman R.W."/>
            <person name="Gibbs R."/>
            <person name="Beeman R.W."/>
            <person name="Brown S.J."/>
            <person name="Bucher G."/>
            <person name="Friedrich M."/>
            <person name="Grimmelikhuijzen C.J."/>
            <person name="Klingler M."/>
            <person name="Lorenzen M."/>
            <person name="Richards S."/>
            <person name="Roth S."/>
            <person name="Schroder R."/>
            <person name="Tautz D."/>
            <person name="Zdobnov E.M."/>
            <person name="Muzny D."/>
            <person name="Gibbs R.A."/>
            <person name="Weinstock G.M."/>
            <person name="Attaway T."/>
            <person name="Bell S."/>
            <person name="Buhay C.J."/>
            <person name="Chandrabose M.N."/>
            <person name="Chavez D."/>
            <person name="Clerk-Blankenburg K.P."/>
            <person name="Cree A."/>
            <person name="Dao M."/>
            <person name="Davis C."/>
            <person name="Chacko J."/>
            <person name="Dinh H."/>
            <person name="Dugan-Rocha S."/>
            <person name="Fowler G."/>
            <person name="Garner T.T."/>
            <person name="Garnes J."/>
            <person name="Gnirke A."/>
            <person name="Hawes A."/>
            <person name="Hernandez J."/>
            <person name="Hines S."/>
            <person name="Holder M."/>
            <person name="Hume J."/>
            <person name="Jhangiani S.N."/>
            <person name="Joshi V."/>
            <person name="Khan Z.M."/>
            <person name="Jackson L."/>
            <person name="Kovar C."/>
            <person name="Kowis A."/>
            <person name="Lee S."/>
            <person name="Lewis L.R."/>
            <person name="Margolis J."/>
            <person name="Morgan M."/>
            <person name="Nazareth L.V."/>
            <person name="Nguyen N."/>
            <person name="Okwuonu G."/>
            <person name="Parker D."/>
            <person name="Richards S."/>
            <person name="Ruiz S.J."/>
            <person name="Santibanez J."/>
            <person name="Savard J."/>
            <person name="Scherer S.E."/>
            <person name="Schneider B."/>
            <person name="Sodergren E."/>
            <person name="Tautz D."/>
            <person name="Vattahil S."/>
            <person name="Villasana D."/>
            <person name="White C.S."/>
            <person name="Wright R."/>
            <person name="Park Y."/>
            <person name="Beeman R.W."/>
            <person name="Lord J."/>
            <person name="Oppert B."/>
            <person name="Lorenzen M."/>
            <person name="Brown S."/>
            <person name="Wang L."/>
            <person name="Savard J."/>
            <person name="Tautz D."/>
            <person name="Richards S."/>
            <person name="Weinstock G."/>
            <person name="Gibbs R.A."/>
            <person name="Liu Y."/>
            <person name="Worley K."/>
            <person name="Weinstock G."/>
            <person name="Elsik C.G."/>
            <person name="Reese J.T."/>
            <person name="Elhaik E."/>
            <person name="Landan G."/>
            <person name="Graur D."/>
            <person name="Arensburger P."/>
            <person name="Atkinson P."/>
            <person name="Beeman R.W."/>
            <person name="Beidler J."/>
            <person name="Brown S.J."/>
            <person name="Demuth J.P."/>
            <person name="Drury D.W."/>
            <person name="Du Y.Z."/>
            <person name="Fujiwara H."/>
            <person name="Lorenzen M."/>
            <person name="Maselli V."/>
            <person name="Osanai M."/>
            <person name="Park Y."/>
            <person name="Robertson H.M."/>
            <person name="Tu Z."/>
            <person name="Wang J.J."/>
            <person name="Wang S."/>
            <person name="Richards S."/>
            <person name="Song H."/>
            <person name="Zhang L."/>
            <person name="Sodergren E."/>
            <person name="Werner D."/>
            <person name="Stanke M."/>
            <person name="Morgenstern B."/>
            <person name="Solovyev V."/>
            <person name="Kosarev P."/>
            <person name="Brown G."/>
            <person name="Chen H.C."/>
            <person name="Ermolaeva O."/>
            <person name="Hlavina W."/>
            <person name="Kapustin Y."/>
            <person name="Kiryutin B."/>
            <person name="Kitts P."/>
            <person name="Maglott D."/>
            <person name="Pruitt K."/>
            <person name="Sapojnikov V."/>
            <person name="Souvorov A."/>
            <person name="Mackey A.J."/>
            <person name="Waterhouse R.M."/>
            <person name="Wyder S."/>
            <person name="Zdobnov E.M."/>
            <person name="Zdobnov E.M."/>
            <person name="Wyder S."/>
            <person name="Kriventseva E.V."/>
            <person name="Kadowaki T."/>
            <person name="Bork P."/>
            <person name="Aranda M."/>
            <person name="Bao R."/>
            <person name="Beermann A."/>
            <person name="Berns N."/>
            <person name="Bolognesi R."/>
            <person name="Bonneton F."/>
            <person name="Bopp D."/>
            <person name="Brown S.J."/>
            <person name="Bucher G."/>
            <person name="Butts T."/>
            <person name="Chaumot A."/>
            <person name="Denell R.E."/>
            <person name="Ferrier D.E."/>
            <person name="Friedrich M."/>
            <person name="Gordon C.M."/>
            <person name="Jindra M."/>
            <person name="Klingler M."/>
            <person name="Lan Q."/>
            <person name="Lattorff H.M."/>
            <person name="Laudet V."/>
            <person name="von Levetsow C."/>
            <person name="Liu Z."/>
            <person name="Lutz R."/>
            <person name="Lynch J.A."/>
            <person name="da Fonseca R.N."/>
            <person name="Posnien N."/>
            <person name="Reuter R."/>
            <person name="Roth S."/>
            <person name="Savard J."/>
            <person name="Schinko J.B."/>
            <person name="Schmitt C."/>
            <person name="Schoppmeier M."/>
            <person name="Schroder R."/>
            <person name="Shippy T.D."/>
            <person name="Simonnet F."/>
            <person name="Marques-Souza H."/>
            <person name="Tautz D."/>
            <person name="Tomoyasu Y."/>
            <person name="Trauner J."/>
            <person name="Van der Zee M."/>
            <person name="Vervoort M."/>
            <person name="Wittkopp N."/>
            <person name="Wimmer E.A."/>
            <person name="Yang X."/>
            <person name="Jones A.K."/>
            <person name="Sattelle D.B."/>
            <person name="Ebert P.R."/>
            <person name="Nelson D."/>
            <person name="Scott J.G."/>
            <person name="Beeman R.W."/>
            <person name="Muthukrishnan S."/>
            <person name="Kramer K.J."/>
            <person name="Arakane Y."/>
            <person name="Beeman R.W."/>
            <person name="Zhu Q."/>
            <person name="Hogenkamp D."/>
            <person name="Dixit R."/>
            <person name="Oppert B."/>
            <person name="Jiang H."/>
            <person name="Zou Z."/>
            <person name="Marshall J."/>
            <person name="Elpidina E."/>
            <person name="Vinokurov K."/>
            <person name="Oppert C."/>
            <person name="Zou Z."/>
            <person name="Evans J."/>
            <person name="Lu Z."/>
            <person name="Zhao P."/>
            <person name="Sumathipala N."/>
            <person name="Altincicek B."/>
            <person name="Vilcinskas A."/>
            <person name="Williams M."/>
            <person name="Hultmark D."/>
            <person name="Hetru C."/>
            <person name="Jiang H."/>
            <person name="Grimmelikhuijzen C.J."/>
            <person name="Hauser F."/>
            <person name="Cazzamali G."/>
            <person name="Williamson M."/>
            <person name="Park Y."/>
            <person name="Li B."/>
            <person name="Tanaka Y."/>
            <person name="Predel R."/>
            <person name="Neupert S."/>
            <person name="Schachtner J."/>
            <person name="Verleyen P."/>
            <person name="Raible F."/>
            <person name="Bork P."/>
            <person name="Friedrich M."/>
            <person name="Walden K.K."/>
            <person name="Robertson H.M."/>
            <person name="Angeli S."/>
            <person name="Foret S."/>
            <person name="Bucher G."/>
            <person name="Schuetz S."/>
            <person name="Maleszka R."/>
            <person name="Wimmer E.A."/>
            <person name="Beeman R.W."/>
            <person name="Lorenzen M."/>
            <person name="Tomoyasu Y."/>
            <person name="Miller S.C."/>
            <person name="Grossmann D."/>
            <person name="Bucher G."/>
        </authorList>
    </citation>
    <scope>NUCLEOTIDE SEQUENCE [LARGE SCALE GENOMIC DNA]</scope>
    <source>
        <strain evidence="2 3">Georgia GA2</strain>
    </source>
</reference>
<keyword evidence="3" id="KW-1185">Reference proteome</keyword>
<dbReference type="HOGENOM" id="CLU_380998_0_0_1"/>
<organism evidence="2 3">
    <name type="scientific">Tribolium castaneum</name>
    <name type="common">Red flour beetle</name>
    <dbReference type="NCBI Taxonomy" id="7070"/>
    <lineage>
        <taxon>Eukaryota</taxon>
        <taxon>Metazoa</taxon>
        <taxon>Ecdysozoa</taxon>
        <taxon>Arthropoda</taxon>
        <taxon>Hexapoda</taxon>
        <taxon>Insecta</taxon>
        <taxon>Pterygota</taxon>
        <taxon>Neoptera</taxon>
        <taxon>Endopterygota</taxon>
        <taxon>Coleoptera</taxon>
        <taxon>Polyphaga</taxon>
        <taxon>Cucujiformia</taxon>
        <taxon>Tenebrionidae</taxon>
        <taxon>Tenebrionidae incertae sedis</taxon>
        <taxon>Tribolium</taxon>
    </lineage>
</organism>